<accession>A0A103QU54</accession>
<proteinExistence type="predicted"/>
<dbReference type="RefSeq" id="WP_059759384.1">
    <property type="nucleotide sequence ID" value="NZ_CP013416.1"/>
</dbReference>
<dbReference type="Proteomes" id="UP000064029">
    <property type="component" value="Unassembled WGS sequence"/>
</dbReference>
<organism evidence="1 2">
    <name type="scientific">Burkholderia ubonensis</name>
    <dbReference type="NCBI Taxonomy" id="101571"/>
    <lineage>
        <taxon>Bacteria</taxon>
        <taxon>Pseudomonadati</taxon>
        <taxon>Pseudomonadota</taxon>
        <taxon>Betaproteobacteria</taxon>
        <taxon>Burkholderiales</taxon>
        <taxon>Burkholderiaceae</taxon>
        <taxon>Burkholderia</taxon>
        <taxon>Burkholderia cepacia complex</taxon>
    </lineage>
</organism>
<comment type="caution">
    <text evidence="1">The sequence shown here is derived from an EMBL/GenBank/DDBJ whole genome shotgun (WGS) entry which is preliminary data.</text>
</comment>
<name>A0A103QU54_9BURK</name>
<protein>
    <submittedName>
        <fullName evidence="1">Uncharacterized protein</fullName>
    </submittedName>
</protein>
<gene>
    <name evidence="1" type="ORF">WJ33_06120</name>
</gene>
<reference evidence="1 2" key="1">
    <citation type="submission" date="2015-11" db="EMBL/GenBank/DDBJ databases">
        <title>Expanding the genomic diversity of Burkholderia species for the development of highly accurate diagnostics.</title>
        <authorList>
            <person name="Sahl J."/>
            <person name="Keim P."/>
            <person name="Wagner D."/>
        </authorList>
    </citation>
    <scope>NUCLEOTIDE SEQUENCE [LARGE SCALE GENOMIC DNA]</scope>
    <source>
        <strain evidence="1 2">MSMB2036</strain>
    </source>
</reference>
<dbReference type="EMBL" id="LOXM01000262">
    <property type="protein sequence ID" value="KVG55629.1"/>
    <property type="molecule type" value="Genomic_DNA"/>
</dbReference>
<evidence type="ECO:0000313" key="2">
    <source>
        <dbReference type="Proteomes" id="UP000064029"/>
    </source>
</evidence>
<sequence length="62" mass="6998">MTEEDALRNGCKAVEDARKRVGDNRNALTKELERVAIEDSEVAEAFRVAGFLFLEAQQETKQ</sequence>
<evidence type="ECO:0000313" key="1">
    <source>
        <dbReference type="EMBL" id="KVG55629.1"/>
    </source>
</evidence>
<dbReference type="AlphaFoldDB" id="A0A103QU54"/>